<dbReference type="Pfam" id="PF01433">
    <property type="entry name" value="Peptidase_M1"/>
    <property type="match status" value="1"/>
</dbReference>
<feature type="transmembrane region" description="Helical" evidence="1">
    <location>
        <begin position="97"/>
        <end position="122"/>
    </location>
</feature>
<dbReference type="InterPro" id="IPR027268">
    <property type="entry name" value="Peptidase_M4/M1_CTD_sf"/>
</dbReference>
<dbReference type="EMBL" id="JACRUN010000003">
    <property type="protein sequence ID" value="MBC5834680.1"/>
    <property type="molecule type" value="Genomic_DNA"/>
</dbReference>
<evidence type="ECO:0000313" key="3">
    <source>
        <dbReference type="EMBL" id="MBC5834680.1"/>
    </source>
</evidence>
<keyword evidence="1" id="KW-1133">Transmembrane helix</keyword>
<feature type="transmembrane region" description="Helical" evidence="1">
    <location>
        <begin position="407"/>
        <end position="432"/>
    </location>
</feature>
<feature type="transmembrane region" description="Helical" evidence="1">
    <location>
        <begin position="472"/>
        <end position="494"/>
    </location>
</feature>
<accession>A0ABR7IY25</accession>
<feature type="transmembrane region" description="Helical" evidence="1">
    <location>
        <begin position="52"/>
        <end position="76"/>
    </location>
</feature>
<keyword evidence="3" id="KW-0378">Hydrolase</keyword>
<name>A0ABR7IY25_9FLAO</name>
<keyword evidence="3" id="KW-0645">Protease</keyword>
<feature type="transmembrane region" description="Helical" evidence="1">
    <location>
        <begin position="243"/>
        <end position="263"/>
    </location>
</feature>
<feature type="transmembrane region" description="Helical" evidence="1">
    <location>
        <begin position="522"/>
        <end position="540"/>
    </location>
</feature>
<feature type="transmembrane region" description="Helical" evidence="1">
    <location>
        <begin position="316"/>
        <end position="336"/>
    </location>
</feature>
<feature type="transmembrane region" description="Helical" evidence="1">
    <location>
        <begin position="356"/>
        <end position="377"/>
    </location>
</feature>
<feature type="transmembrane region" description="Helical" evidence="1">
    <location>
        <begin position="138"/>
        <end position="159"/>
    </location>
</feature>
<dbReference type="InterPro" id="IPR014782">
    <property type="entry name" value="Peptidase_M1_dom"/>
</dbReference>
<evidence type="ECO:0000259" key="2">
    <source>
        <dbReference type="Pfam" id="PF01433"/>
    </source>
</evidence>
<keyword evidence="4" id="KW-1185">Reference proteome</keyword>
<dbReference type="RefSeq" id="WP_166127591.1">
    <property type="nucleotide sequence ID" value="NZ_JAANOQ010000004.1"/>
</dbReference>
<feature type="transmembrane region" description="Helical" evidence="1">
    <location>
        <begin position="444"/>
        <end position="465"/>
    </location>
</feature>
<feature type="transmembrane region" description="Helical" evidence="1">
    <location>
        <begin position="171"/>
        <end position="190"/>
    </location>
</feature>
<sequence length="1051" mass="121023">MKSIILFDLKSYSKNWRFLLLVVTLITFGILGGSNARFTLSDNLAYNSPYQIAFITAFLSLTSLFFSTLFTAQLALKEIDFNLNLIYFSLPISKKQFLWSRFTSIFTLSFGFKLLLTISFFIGRETIANGMTAIDFDIFFYILPILFFTLINTFFILSITTAVAWFTKSKLFVYVSGLLLYVFYMVTLLFSSSPFMANQLPQSKQAQLISAIFDPFGLSAYFYQTSHLPIDQRNTELLSLNGILLGNRIVMFLISISLLILVTKKFSISKKIKSSKATHDANKVANSLSFEFVSTEKSARIKFQSLLSFMKMNSIYVVKSIPFVLIILSLLFVVGMEMYAEIEKGIRIPQKYATSGLMVSTIIQNFHVLGALVLVFYGNELFWRSKNSNFHFIEESTTNYKLKFWSIWFTLITLAVVFTVILILEGIVFQILYNYPIIEWDVYASTFLFTTFPLILVGGFTLIIQKLIQNKYLSLAVSGLFILLMTTSLGKSIVKYPLLKFLNSISFDYSDMNGFGSYEKAFSQRLFFGFLIVLFLFYVIHQNKNSIKKIIFWLITFCKIGLISFVGIHLISDYVPKVKNSIEIQQANYEKQFRIFQNKPQPTITKVTTRVDLFPSKNTYSIKGNYILENKTQQPISEILFNFSDDFEIKKSILHTGNESILVTNQYQIVRLKKGLNPNQKISFDFELQYHWKPVNGHQSFNAIVENGSFMRISRFYPQIGYNSSNEIEDEAIRKQFQLGKRTPIKSLEAPKVVNNDFISLNMTVSTEANQKVIGVGELTKEWKEKNRNVFQFKINAIPFRFAISSANYVVKKEIYKGKSFEVYYHPTHAENVAHLIENAKITMDYCEVNFGKYPFKTIRFAEISSFTKGFNATAYPATIYMTENMAFHCNIKADKQQDVINELAGHELAHLWWGNSQIDPDEREGDVMLTETLAMYTELMLLKKMYGNKKAKEFVTMHQDIFESEKGFSGDCQLIKVTGEKTHISYSKGAVAMYKLSELIGENQVNMALRNFLTKHKYPNPKPISTDFLEEVYIVADKKFHQKINELFEK</sequence>
<dbReference type="SUPFAM" id="SSF55486">
    <property type="entry name" value="Metalloproteases ('zincins'), catalytic domain"/>
    <property type="match status" value="1"/>
</dbReference>
<dbReference type="Gene3D" id="1.10.390.10">
    <property type="entry name" value="Neutral Protease Domain 2"/>
    <property type="match status" value="1"/>
</dbReference>
<gene>
    <name evidence="3" type="ORF">H8R27_07260</name>
</gene>
<keyword evidence="1" id="KW-0812">Transmembrane</keyword>
<evidence type="ECO:0000313" key="4">
    <source>
        <dbReference type="Proteomes" id="UP000605990"/>
    </source>
</evidence>
<comment type="caution">
    <text evidence="3">The sequence shown here is derived from an EMBL/GenBank/DDBJ whole genome shotgun (WGS) entry which is preliminary data.</text>
</comment>
<protein>
    <submittedName>
        <fullName evidence="3">Aminopeptidase</fullName>
    </submittedName>
</protein>
<keyword evidence="3" id="KW-0031">Aminopeptidase</keyword>
<dbReference type="Proteomes" id="UP000605990">
    <property type="component" value="Unassembled WGS sequence"/>
</dbReference>
<feature type="domain" description="Peptidase M1 membrane alanine aminopeptidase" evidence="2">
    <location>
        <begin position="839"/>
        <end position="1048"/>
    </location>
</feature>
<evidence type="ECO:0000256" key="1">
    <source>
        <dbReference type="SAM" id="Phobius"/>
    </source>
</evidence>
<organism evidence="3 4">
    <name type="scientific">Flavobacterium bernardetii</name>
    <dbReference type="NCBI Taxonomy" id="2813823"/>
    <lineage>
        <taxon>Bacteria</taxon>
        <taxon>Pseudomonadati</taxon>
        <taxon>Bacteroidota</taxon>
        <taxon>Flavobacteriia</taxon>
        <taxon>Flavobacteriales</taxon>
        <taxon>Flavobacteriaceae</taxon>
        <taxon>Flavobacterium</taxon>
    </lineage>
</organism>
<feature type="transmembrane region" description="Helical" evidence="1">
    <location>
        <begin position="552"/>
        <end position="571"/>
    </location>
</feature>
<reference evidence="3 4" key="1">
    <citation type="submission" date="2020-08" db="EMBL/GenBank/DDBJ databases">
        <title>Description of novel Flavobacterium F-408 isolate.</title>
        <authorList>
            <person name="Saticioglu I.B."/>
            <person name="Duman M."/>
            <person name="Altun S."/>
        </authorList>
    </citation>
    <scope>NUCLEOTIDE SEQUENCE [LARGE SCALE GENOMIC DNA]</scope>
    <source>
        <strain evidence="3 4">F-408</strain>
    </source>
</reference>
<proteinExistence type="predicted"/>
<keyword evidence="1" id="KW-0472">Membrane</keyword>
<dbReference type="GO" id="GO:0004177">
    <property type="term" value="F:aminopeptidase activity"/>
    <property type="evidence" value="ECO:0007669"/>
    <property type="project" value="UniProtKB-KW"/>
</dbReference>